<protein>
    <recommendedName>
        <fullName evidence="4">MYND finger</fullName>
    </recommendedName>
</protein>
<dbReference type="Proteomes" id="UP001173465">
    <property type="component" value="Unassembled WGS sequence"/>
</dbReference>
<sequence length="77" mass="8974">MGIVRILVFVAIGFAIFWAWKRISELNQSSTPRVRNIQSVRCAQCGVHLAEYNAIPYRSEWFCSESHRNVKHPNQQQ</sequence>
<organism evidence="2 3">
    <name type="scientific">Thiopseudomonas alkaliphila</name>
    <dbReference type="NCBI Taxonomy" id="1697053"/>
    <lineage>
        <taxon>Bacteria</taxon>
        <taxon>Pseudomonadati</taxon>
        <taxon>Pseudomonadota</taxon>
        <taxon>Gammaproteobacteria</taxon>
        <taxon>Pseudomonadales</taxon>
        <taxon>Pseudomonadaceae</taxon>
        <taxon>Thiopseudomonas</taxon>
    </lineage>
</organism>
<keyword evidence="1" id="KW-0472">Membrane</keyword>
<dbReference type="EMBL" id="JACANB010000002">
    <property type="protein sequence ID" value="MDM1695683.1"/>
    <property type="molecule type" value="Genomic_DNA"/>
</dbReference>
<name>A0AAW7DRQ2_9GAMM</name>
<evidence type="ECO:0000313" key="2">
    <source>
        <dbReference type="EMBL" id="MDM1695683.1"/>
    </source>
</evidence>
<dbReference type="NCBIfam" id="NF041023">
    <property type="entry name" value="PP0621_fam"/>
    <property type="match status" value="1"/>
</dbReference>
<reference evidence="2" key="2">
    <citation type="journal article" date="2022" name="Sci. Total Environ.">
        <title>Prevalence, transmission, and molecular epidemiology of tet(X)-positive bacteria among humans, animals, and environmental niches in China: An epidemiological, and genomic-based study.</title>
        <authorList>
            <person name="Dong N."/>
            <person name="Zeng Y."/>
            <person name="Cai C."/>
            <person name="Sun C."/>
            <person name="Lu J."/>
            <person name="Liu C."/>
            <person name="Zhou H."/>
            <person name="Sun Q."/>
            <person name="Shu L."/>
            <person name="Wang H."/>
            <person name="Wang Y."/>
            <person name="Wang S."/>
            <person name="Wu C."/>
            <person name="Chan E.W."/>
            <person name="Chen G."/>
            <person name="Shen Z."/>
            <person name="Chen S."/>
            <person name="Zhang R."/>
        </authorList>
    </citation>
    <scope>NUCLEOTIDE SEQUENCE</scope>
    <source>
        <strain evidence="2">DF46-2-2</strain>
    </source>
</reference>
<evidence type="ECO:0008006" key="4">
    <source>
        <dbReference type="Google" id="ProtNLM"/>
    </source>
</evidence>
<dbReference type="AlphaFoldDB" id="A0AAW7DRQ2"/>
<comment type="caution">
    <text evidence="2">The sequence shown here is derived from an EMBL/GenBank/DDBJ whole genome shotgun (WGS) entry which is preliminary data.</text>
</comment>
<evidence type="ECO:0000313" key="3">
    <source>
        <dbReference type="Proteomes" id="UP001173465"/>
    </source>
</evidence>
<reference evidence="2" key="1">
    <citation type="submission" date="2020-06" db="EMBL/GenBank/DDBJ databases">
        <authorList>
            <person name="Dong N."/>
        </authorList>
    </citation>
    <scope>NUCLEOTIDE SEQUENCE</scope>
    <source>
        <strain evidence="2">DF46-2-2</strain>
    </source>
</reference>
<gene>
    <name evidence="2" type="ORF">HX099_03240</name>
</gene>
<accession>A0AAW7DRQ2</accession>
<evidence type="ECO:0000256" key="1">
    <source>
        <dbReference type="SAM" id="Phobius"/>
    </source>
</evidence>
<dbReference type="RefSeq" id="WP_286593210.1">
    <property type="nucleotide sequence ID" value="NZ_JACANB010000002.1"/>
</dbReference>
<proteinExistence type="predicted"/>
<feature type="transmembrane region" description="Helical" evidence="1">
    <location>
        <begin position="6"/>
        <end position="23"/>
    </location>
</feature>
<keyword evidence="1" id="KW-1133">Transmembrane helix</keyword>
<keyword evidence="1" id="KW-0812">Transmembrane</keyword>
<dbReference type="InterPro" id="IPR049708">
    <property type="entry name" value="PP0621-like"/>
</dbReference>